<name>A0A229FSQ0_9BURK</name>
<keyword evidence="2" id="KW-1003">Cell membrane</keyword>
<dbReference type="Proteomes" id="UP000215188">
    <property type="component" value="Unassembled WGS sequence"/>
</dbReference>
<dbReference type="InterPro" id="IPR017871">
    <property type="entry name" value="ABC_transporter-like_CS"/>
</dbReference>
<gene>
    <name evidence="9" type="primary">phnC</name>
    <name evidence="9" type="ORF">AOC33_06965</name>
</gene>
<dbReference type="GO" id="GO:0016887">
    <property type="term" value="F:ATP hydrolysis activity"/>
    <property type="evidence" value="ECO:0007669"/>
    <property type="project" value="InterPro"/>
</dbReference>
<dbReference type="OrthoDB" id="9802264at2"/>
<dbReference type="Gene3D" id="3.40.50.300">
    <property type="entry name" value="P-loop containing nucleotide triphosphate hydrolases"/>
    <property type="match status" value="1"/>
</dbReference>
<dbReference type="InterPro" id="IPR012693">
    <property type="entry name" value="ABC_transpr_PhnC"/>
</dbReference>
<dbReference type="PANTHER" id="PTHR43166:SF6">
    <property type="entry name" value="PHOSPHONATES IMPORT ATP-BINDING PROTEIN PHNC"/>
    <property type="match status" value="1"/>
</dbReference>
<evidence type="ECO:0000259" key="8">
    <source>
        <dbReference type="PROSITE" id="PS50893"/>
    </source>
</evidence>
<evidence type="ECO:0000256" key="3">
    <source>
        <dbReference type="ARBA" id="ARBA00022519"/>
    </source>
</evidence>
<dbReference type="InterPro" id="IPR050086">
    <property type="entry name" value="MetN_ABC_transporter-like"/>
</dbReference>
<accession>A0A229FSQ0</accession>
<proteinExistence type="predicted"/>
<dbReference type="AlphaFoldDB" id="A0A229FSQ0"/>
<dbReference type="EMBL" id="NJGG01000002">
    <property type="protein sequence ID" value="OXL15046.1"/>
    <property type="molecule type" value="Genomic_DNA"/>
</dbReference>
<evidence type="ECO:0000256" key="6">
    <source>
        <dbReference type="ARBA" id="ARBA00022967"/>
    </source>
</evidence>
<evidence type="ECO:0000256" key="4">
    <source>
        <dbReference type="ARBA" id="ARBA00022741"/>
    </source>
</evidence>
<keyword evidence="10" id="KW-1185">Reference proteome</keyword>
<evidence type="ECO:0000256" key="2">
    <source>
        <dbReference type="ARBA" id="ARBA00022475"/>
    </source>
</evidence>
<sequence>MSQTVLRVSHANKTFRAFERKTTALNGVSFSVNAGETVALLGASGSGKSTLIRAICGLEVLDESSGNIHIGDEEIQASGKLSPNIRHIRSSVGVIFQQFNLVNQLDVITNVLVGLGSKKNIFQLLSRRFSSEEKALALDALEKVGMVDYAYQRASTLSGGQQQRVAIARALVKGSKLLLADEPVASLDPESARKVMELMVNLTKQFGLTLITSLHQVHIAKKCCDRTIALNKGNLVYDGKTSDLTKESLARLYGSQLGDIEMGYEETPLTTEARPTLVLVN</sequence>
<dbReference type="NCBIfam" id="TIGR02315">
    <property type="entry name" value="ABC_phnC"/>
    <property type="match status" value="1"/>
</dbReference>
<dbReference type="InterPro" id="IPR003439">
    <property type="entry name" value="ABC_transporter-like_ATP-bd"/>
</dbReference>
<dbReference type="SUPFAM" id="SSF52540">
    <property type="entry name" value="P-loop containing nucleoside triphosphate hydrolases"/>
    <property type="match status" value="1"/>
</dbReference>
<keyword evidence="7" id="KW-0472">Membrane</keyword>
<dbReference type="PROSITE" id="PS50893">
    <property type="entry name" value="ABC_TRANSPORTER_2"/>
    <property type="match status" value="1"/>
</dbReference>
<comment type="caution">
    <text evidence="9">The sequence shown here is derived from an EMBL/GenBank/DDBJ whole genome shotgun (WGS) entry which is preliminary data.</text>
</comment>
<feature type="domain" description="ABC transporter" evidence="8">
    <location>
        <begin position="6"/>
        <end position="257"/>
    </location>
</feature>
<dbReference type="GO" id="GO:0015416">
    <property type="term" value="F:ABC-type phosphonate transporter activity"/>
    <property type="evidence" value="ECO:0007669"/>
    <property type="project" value="InterPro"/>
</dbReference>
<dbReference type="PANTHER" id="PTHR43166">
    <property type="entry name" value="AMINO ACID IMPORT ATP-BINDING PROTEIN"/>
    <property type="match status" value="1"/>
</dbReference>
<evidence type="ECO:0000313" key="9">
    <source>
        <dbReference type="EMBL" id="OXL15046.1"/>
    </source>
</evidence>
<dbReference type="PROSITE" id="PS00211">
    <property type="entry name" value="ABC_TRANSPORTER_1"/>
    <property type="match status" value="1"/>
</dbReference>
<dbReference type="Pfam" id="PF00005">
    <property type="entry name" value="ABC_tran"/>
    <property type="match status" value="1"/>
</dbReference>
<dbReference type="InterPro" id="IPR003593">
    <property type="entry name" value="AAA+_ATPase"/>
</dbReference>
<protein>
    <submittedName>
        <fullName evidence="9">Phosphonate ABC transporter ATP-binding protein</fullName>
    </submittedName>
</protein>
<organism evidence="9 10">
    <name type="scientific">Polynucleobacter cosmopolitanus</name>
    <dbReference type="NCBI Taxonomy" id="351345"/>
    <lineage>
        <taxon>Bacteria</taxon>
        <taxon>Pseudomonadati</taxon>
        <taxon>Pseudomonadota</taxon>
        <taxon>Betaproteobacteria</taxon>
        <taxon>Burkholderiales</taxon>
        <taxon>Burkholderiaceae</taxon>
        <taxon>Polynucleobacter</taxon>
    </lineage>
</organism>
<evidence type="ECO:0000313" key="10">
    <source>
        <dbReference type="Proteomes" id="UP000215188"/>
    </source>
</evidence>
<dbReference type="SMART" id="SM00382">
    <property type="entry name" value="AAA"/>
    <property type="match status" value="1"/>
</dbReference>
<evidence type="ECO:0000256" key="5">
    <source>
        <dbReference type="ARBA" id="ARBA00022840"/>
    </source>
</evidence>
<keyword evidence="1" id="KW-0813">Transport</keyword>
<keyword evidence="5 9" id="KW-0067">ATP-binding</keyword>
<evidence type="ECO:0000256" key="1">
    <source>
        <dbReference type="ARBA" id="ARBA00022448"/>
    </source>
</evidence>
<dbReference type="GO" id="GO:0016020">
    <property type="term" value="C:membrane"/>
    <property type="evidence" value="ECO:0007669"/>
    <property type="project" value="InterPro"/>
</dbReference>
<dbReference type="InterPro" id="IPR027417">
    <property type="entry name" value="P-loop_NTPase"/>
</dbReference>
<keyword evidence="4" id="KW-0547">Nucleotide-binding</keyword>
<dbReference type="GO" id="GO:0005524">
    <property type="term" value="F:ATP binding"/>
    <property type="evidence" value="ECO:0007669"/>
    <property type="project" value="UniProtKB-KW"/>
</dbReference>
<evidence type="ECO:0000256" key="7">
    <source>
        <dbReference type="ARBA" id="ARBA00023136"/>
    </source>
</evidence>
<reference evidence="9 10" key="1">
    <citation type="submission" date="2017-06" db="EMBL/GenBank/DDBJ databases">
        <title>Reclassification of a Polynucleobacter cosmopolitanus strain isolated from tropical Lake Victoria as Polynucleobacter victoriensis comb. nov.</title>
        <authorList>
            <person name="Hahn M.W."/>
        </authorList>
    </citation>
    <scope>NUCLEOTIDE SEQUENCE [LARGE SCALE GENOMIC DNA]</scope>
    <source>
        <strain evidence="9 10">MWH-MoIso2</strain>
    </source>
</reference>
<keyword evidence="3" id="KW-0997">Cell inner membrane</keyword>
<dbReference type="CDD" id="cd03256">
    <property type="entry name" value="ABC_PhnC_transporter"/>
    <property type="match status" value="1"/>
</dbReference>
<dbReference type="RefSeq" id="WP_089516135.1">
    <property type="nucleotide sequence ID" value="NZ_NJGG01000002.1"/>
</dbReference>
<keyword evidence="6" id="KW-1278">Translocase</keyword>